<accession>A0ABR6ZG26</accession>
<comment type="caution">
    <text evidence="2">The sequence shown here is derived from an EMBL/GenBank/DDBJ whole genome shotgun (WGS) entry which is preliminary data.</text>
</comment>
<dbReference type="EMBL" id="JACOFX010000018">
    <property type="protein sequence ID" value="MBC3910680.1"/>
    <property type="molecule type" value="Genomic_DNA"/>
</dbReference>
<gene>
    <name evidence="2" type="ORF">H8L47_24225</name>
</gene>
<dbReference type="Gene3D" id="3.90.226.10">
    <property type="entry name" value="2-enoyl-CoA Hydratase, Chain A, domain 1"/>
    <property type="match status" value="1"/>
</dbReference>
<name>A0ABR6ZG26_9BURK</name>
<keyword evidence="1" id="KW-0812">Transmembrane</keyword>
<dbReference type="InterPro" id="IPR023562">
    <property type="entry name" value="ClpP/TepA"/>
</dbReference>
<protein>
    <submittedName>
        <fullName evidence="2">ATP-dependent Clp protease proteolytic subunit</fullName>
    </submittedName>
</protein>
<sequence length="660" mass="72786">MIKFMRITNLVLMLLLGLSTSITFSKTQYSNSAEAVGALFGVFLILSFYFVPWLALSSHSTLRRLRFARRYGFISLMIALLFVVVFVASGQQLDIAMVLGLGLIYGLPLMLNFFAFDKKIQDIKLKVEQAAVNAGSMATASSHDVDVTSMAQDIRQKTNYMLAHWRGNMSLARSYWINGVLLSNIVVGIVAIGVISVLEKSGITLRALASAIIFCFFVACLIWLWSMVGIARSASKHKSRGGSGLLAILAQLSVVLSMVAMVTKAVDSHLPKMQELFLIASGNDSMPKVTITGSAQGDMLALRGTLGEGSSTSFAEFIKASPQVKTIILNSPGGRLLEAQKIADLLKARGLNTYVEEQCASACTYIFLAGQDRAATPNASIGFHQPSFPGIHGNEKELATQAMLNRYRQANLPEKFVQRIGRTSSEDMWYPSREELLDAGVITRTSLGGEAGSTLFSDMHTRDDLLQALRDNRMWRIYEQRHPGKMEELSNQIWKMKLQGADQQALQTALQLPLKNAYISALKSAPDAYVAEYGILLLDQLKAARDVSPDACAKFIKGQLNIHRTLPRSIIIRDRALMEKVLSATEHGTSYAMNSPEFAKAASKLMNFMSPLHQRVTQDLSAFNKQPELQCEASIALYQNIQRLREKDRHVVLSGLVQAK</sequence>
<dbReference type="SUPFAM" id="SSF52096">
    <property type="entry name" value="ClpP/crotonase"/>
    <property type="match status" value="1"/>
</dbReference>
<proteinExistence type="predicted"/>
<evidence type="ECO:0000313" key="2">
    <source>
        <dbReference type="EMBL" id="MBC3910680.1"/>
    </source>
</evidence>
<reference evidence="2 3" key="1">
    <citation type="submission" date="2020-08" db="EMBL/GenBank/DDBJ databases">
        <title>Novel species isolated from subtropical streams in China.</title>
        <authorList>
            <person name="Lu H."/>
        </authorList>
    </citation>
    <scope>NUCLEOTIDE SEQUENCE [LARGE SCALE GENOMIC DNA]</scope>
    <source>
        <strain evidence="2 3">NL8W</strain>
    </source>
</reference>
<dbReference type="GO" id="GO:0008233">
    <property type="term" value="F:peptidase activity"/>
    <property type="evidence" value="ECO:0007669"/>
    <property type="project" value="UniProtKB-KW"/>
</dbReference>
<dbReference type="Proteomes" id="UP000646911">
    <property type="component" value="Unassembled WGS sequence"/>
</dbReference>
<keyword evidence="2" id="KW-0645">Protease</keyword>
<dbReference type="RefSeq" id="WP_186956249.1">
    <property type="nucleotide sequence ID" value="NZ_JACOFX010000018.1"/>
</dbReference>
<dbReference type="GO" id="GO:0006508">
    <property type="term" value="P:proteolysis"/>
    <property type="evidence" value="ECO:0007669"/>
    <property type="project" value="UniProtKB-KW"/>
</dbReference>
<feature type="transmembrane region" description="Helical" evidence="1">
    <location>
        <begin position="68"/>
        <end position="89"/>
    </location>
</feature>
<feature type="transmembrane region" description="Helical" evidence="1">
    <location>
        <begin position="243"/>
        <end position="263"/>
    </location>
</feature>
<feature type="transmembrane region" description="Helical" evidence="1">
    <location>
        <begin position="207"/>
        <end position="231"/>
    </location>
</feature>
<evidence type="ECO:0000256" key="1">
    <source>
        <dbReference type="SAM" id="Phobius"/>
    </source>
</evidence>
<dbReference type="Pfam" id="PF00574">
    <property type="entry name" value="CLP_protease"/>
    <property type="match status" value="1"/>
</dbReference>
<keyword evidence="3" id="KW-1185">Reference proteome</keyword>
<keyword evidence="1" id="KW-1133">Transmembrane helix</keyword>
<feature type="transmembrane region" description="Helical" evidence="1">
    <location>
        <begin position="35"/>
        <end position="56"/>
    </location>
</feature>
<feature type="transmembrane region" description="Helical" evidence="1">
    <location>
        <begin position="175"/>
        <end position="195"/>
    </location>
</feature>
<dbReference type="InterPro" id="IPR029045">
    <property type="entry name" value="ClpP/crotonase-like_dom_sf"/>
</dbReference>
<keyword evidence="1" id="KW-0472">Membrane</keyword>
<keyword evidence="2" id="KW-0378">Hydrolase</keyword>
<organism evidence="2 3">
    <name type="scientific">Undibacterium umbellatum</name>
    <dbReference type="NCBI Taxonomy" id="2762300"/>
    <lineage>
        <taxon>Bacteria</taxon>
        <taxon>Pseudomonadati</taxon>
        <taxon>Pseudomonadota</taxon>
        <taxon>Betaproteobacteria</taxon>
        <taxon>Burkholderiales</taxon>
        <taxon>Oxalobacteraceae</taxon>
        <taxon>Undibacterium</taxon>
    </lineage>
</organism>
<feature type="transmembrane region" description="Helical" evidence="1">
    <location>
        <begin position="95"/>
        <end position="116"/>
    </location>
</feature>
<evidence type="ECO:0000313" key="3">
    <source>
        <dbReference type="Proteomes" id="UP000646911"/>
    </source>
</evidence>